<accession>A0A7Y9S7T4</accession>
<proteinExistence type="predicted"/>
<dbReference type="PANTHER" id="PTHR43434:SF19">
    <property type="entry name" value="PHOSPHONOACETALDEHYDE HYDROLASE"/>
    <property type="match status" value="1"/>
</dbReference>
<dbReference type="GO" id="GO:0005829">
    <property type="term" value="C:cytosol"/>
    <property type="evidence" value="ECO:0007669"/>
    <property type="project" value="TreeGrafter"/>
</dbReference>
<dbReference type="GO" id="GO:0008967">
    <property type="term" value="F:phosphoglycolate phosphatase activity"/>
    <property type="evidence" value="ECO:0007669"/>
    <property type="project" value="TreeGrafter"/>
</dbReference>
<dbReference type="Proteomes" id="UP000521748">
    <property type="component" value="Unassembled WGS sequence"/>
</dbReference>
<evidence type="ECO:0000313" key="2">
    <source>
        <dbReference type="Proteomes" id="UP000521748"/>
    </source>
</evidence>
<dbReference type="Gene3D" id="3.40.50.1000">
    <property type="entry name" value="HAD superfamily/HAD-like"/>
    <property type="match status" value="1"/>
</dbReference>
<keyword evidence="2" id="KW-1185">Reference proteome</keyword>
<keyword evidence="1" id="KW-0378">Hydrolase</keyword>
<organism evidence="1 2">
    <name type="scientific">Psychromicrobium silvestre</name>
    <dbReference type="NCBI Taxonomy" id="1645614"/>
    <lineage>
        <taxon>Bacteria</taxon>
        <taxon>Bacillati</taxon>
        <taxon>Actinomycetota</taxon>
        <taxon>Actinomycetes</taxon>
        <taxon>Micrococcales</taxon>
        <taxon>Micrococcaceae</taxon>
        <taxon>Psychromicrobium</taxon>
    </lineage>
</organism>
<dbReference type="EMBL" id="JACBYQ010000002">
    <property type="protein sequence ID" value="NYE96259.1"/>
    <property type="molecule type" value="Genomic_DNA"/>
</dbReference>
<dbReference type="GO" id="GO:0006281">
    <property type="term" value="P:DNA repair"/>
    <property type="evidence" value="ECO:0007669"/>
    <property type="project" value="TreeGrafter"/>
</dbReference>
<dbReference type="RefSeq" id="WP_179389940.1">
    <property type="nucleotide sequence ID" value="NZ_JACBYQ010000002.1"/>
</dbReference>
<name>A0A7Y9S7T4_9MICC</name>
<dbReference type="AlphaFoldDB" id="A0A7Y9S7T4"/>
<dbReference type="InterPro" id="IPR036412">
    <property type="entry name" value="HAD-like_sf"/>
</dbReference>
<dbReference type="InterPro" id="IPR023214">
    <property type="entry name" value="HAD_sf"/>
</dbReference>
<sequence length="238" mass="25010">MSFAKQRSEGQAPASELRLAVLDMSGTTVTDGGLVEEAFAGAVAPEGVLRGSERFHTMLEYFRENMGLSKISVFQNLFSDSPEKAERVNRSFEQGYDQVISAGGLQAIPGAEATIDHLRSDGIKVCLSTGFARHTQNSMLESLGWMGLADLSLCPADAGRGGPYPDIILTAVLALDLADVRQVLVLGDTTSDIQSGLRSGASLVVGVRTGVHTEAALRVAGAHDVVPSVAELPTLLVG</sequence>
<dbReference type="InterPro" id="IPR050155">
    <property type="entry name" value="HAD-like_hydrolase_sf"/>
</dbReference>
<dbReference type="SUPFAM" id="SSF56784">
    <property type="entry name" value="HAD-like"/>
    <property type="match status" value="1"/>
</dbReference>
<gene>
    <name evidence="1" type="ORF">FHU41_002509</name>
</gene>
<evidence type="ECO:0000313" key="1">
    <source>
        <dbReference type="EMBL" id="NYE96259.1"/>
    </source>
</evidence>
<dbReference type="Pfam" id="PF00702">
    <property type="entry name" value="Hydrolase"/>
    <property type="match status" value="1"/>
</dbReference>
<comment type="caution">
    <text evidence="1">The sequence shown here is derived from an EMBL/GenBank/DDBJ whole genome shotgun (WGS) entry which is preliminary data.</text>
</comment>
<protein>
    <submittedName>
        <fullName evidence="1">Phosphonatase-like hydrolase</fullName>
    </submittedName>
</protein>
<dbReference type="PANTHER" id="PTHR43434">
    <property type="entry name" value="PHOSPHOGLYCOLATE PHOSPHATASE"/>
    <property type="match status" value="1"/>
</dbReference>
<reference evidence="1 2" key="1">
    <citation type="submission" date="2020-07" db="EMBL/GenBank/DDBJ databases">
        <title>Sequencing the genomes of 1000 actinobacteria strains.</title>
        <authorList>
            <person name="Klenk H.-P."/>
        </authorList>
    </citation>
    <scope>NUCLEOTIDE SEQUENCE [LARGE SCALE GENOMIC DNA]</scope>
    <source>
        <strain evidence="1 2">DSM 102047</strain>
    </source>
</reference>